<dbReference type="SMART" id="SM00369">
    <property type="entry name" value="LRR_TYP"/>
    <property type="match status" value="9"/>
</dbReference>
<feature type="domain" description="Disease resistance R13L4/SHOC-2-like LRR" evidence="4">
    <location>
        <begin position="117"/>
        <end position="219"/>
    </location>
</feature>
<evidence type="ECO:0000256" key="1">
    <source>
        <dbReference type="ARBA" id="ARBA00004430"/>
    </source>
</evidence>
<comment type="subcellular location">
    <subcellularLocation>
        <location evidence="1">Cytoplasm</location>
        <location evidence="1">Cytoskeleton</location>
        <location evidence="1">Cilium axoneme</location>
    </subcellularLocation>
</comment>
<dbReference type="InterPro" id="IPR032675">
    <property type="entry name" value="LRR_dom_sf"/>
</dbReference>
<protein>
    <submittedName>
        <fullName evidence="5">G5976 protein</fullName>
    </submittedName>
</protein>
<dbReference type="Proteomes" id="UP001497392">
    <property type="component" value="Unassembled WGS sequence"/>
</dbReference>
<proteinExistence type="predicted"/>
<dbReference type="Pfam" id="PF23598">
    <property type="entry name" value="LRR_14"/>
    <property type="match status" value="2"/>
</dbReference>
<dbReference type="InterPro" id="IPR003591">
    <property type="entry name" value="Leu-rich_rpt_typical-subtyp"/>
</dbReference>
<organism evidence="5 6">
    <name type="scientific">Coccomyxa viridis</name>
    <dbReference type="NCBI Taxonomy" id="1274662"/>
    <lineage>
        <taxon>Eukaryota</taxon>
        <taxon>Viridiplantae</taxon>
        <taxon>Chlorophyta</taxon>
        <taxon>core chlorophytes</taxon>
        <taxon>Trebouxiophyceae</taxon>
        <taxon>Trebouxiophyceae incertae sedis</taxon>
        <taxon>Coccomyxaceae</taxon>
        <taxon>Coccomyxa</taxon>
    </lineage>
</organism>
<dbReference type="EMBL" id="CAXHTA020000008">
    <property type="protein sequence ID" value="CAL5223457.1"/>
    <property type="molecule type" value="Genomic_DNA"/>
</dbReference>
<dbReference type="PROSITE" id="PS51450">
    <property type="entry name" value="LRR"/>
    <property type="match status" value="2"/>
</dbReference>
<evidence type="ECO:0000259" key="4">
    <source>
        <dbReference type="Pfam" id="PF23598"/>
    </source>
</evidence>
<keyword evidence="6" id="KW-1185">Reference proteome</keyword>
<dbReference type="InterPro" id="IPR055414">
    <property type="entry name" value="LRR_R13L4/SHOC2-like"/>
</dbReference>
<dbReference type="SUPFAM" id="SSF52058">
    <property type="entry name" value="L domain-like"/>
    <property type="match status" value="1"/>
</dbReference>
<accession>A0ABP1G102</accession>
<feature type="domain" description="Disease resistance R13L4/SHOC-2-like LRR" evidence="4">
    <location>
        <begin position="24"/>
        <end position="108"/>
    </location>
</feature>
<keyword evidence="3" id="KW-0677">Repeat</keyword>
<dbReference type="InterPro" id="IPR050715">
    <property type="entry name" value="LRR-SigEffector_domain"/>
</dbReference>
<sequence>MVKLSLAQGSGSLDLSEFELDSVPEEVCDLTQLEELTLAGNMLTELPDRIGNLTQLQKLQLSGNRLSRLPDSISSLSNLEGLWVHGNLLTSLPASIGALSSLRAFSVVGNQLTALPESIGSLQSLTSLELAGNRLQTLPESIGRLGHLEKLQLHGNELRKLPQSISSLTKLKSLSLQGNALQALPDGITCLQALEELLAADNKLESLPDGVFQALRNLRTVLLYGNMLKGLPAGPFLSANLKELWAEVNPLESSAVHSILQQAARIDDRRVALGLDSKQLLGTNAAQRADAGQHLRPGDVIGAGQGYFKLAQGREGDVVSADGVKGDRALAVAFGSAPGVPNWGGLLSRVRKAAKDSAHDCFDILYVVDPARSWYSGGDEGFQYWWDRLAAVTGRYSRVLMLGDSMGATAALLFSPLATAVHAFTPQVDLTTASLRPGRDSAWLGALTQRVMANVSASEARITVHSSSWLHDLDQAKLLPADKVQLKVYSVSTHRLARYLDSTEQLLPIVRGTLLQEMGFSSGHIRLHNLV</sequence>
<dbReference type="PANTHER" id="PTHR45752:SF195">
    <property type="entry name" value="LEUCINE-RICH REPEAT (LRR) FAMILY PROTEIN-RELATED"/>
    <property type="match status" value="1"/>
</dbReference>
<evidence type="ECO:0000256" key="2">
    <source>
        <dbReference type="ARBA" id="ARBA00022614"/>
    </source>
</evidence>
<evidence type="ECO:0000313" key="6">
    <source>
        <dbReference type="Proteomes" id="UP001497392"/>
    </source>
</evidence>
<gene>
    <name evidence="5" type="primary">g5976</name>
    <name evidence="5" type="ORF">VP750_LOCUS5116</name>
</gene>
<evidence type="ECO:0000313" key="5">
    <source>
        <dbReference type="EMBL" id="CAL5223457.1"/>
    </source>
</evidence>
<dbReference type="Gene3D" id="3.80.10.10">
    <property type="entry name" value="Ribonuclease Inhibitor"/>
    <property type="match status" value="3"/>
</dbReference>
<evidence type="ECO:0000256" key="3">
    <source>
        <dbReference type="ARBA" id="ARBA00022737"/>
    </source>
</evidence>
<name>A0ABP1G102_9CHLO</name>
<comment type="caution">
    <text evidence="5">The sequence shown here is derived from an EMBL/GenBank/DDBJ whole genome shotgun (WGS) entry which is preliminary data.</text>
</comment>
<dbReference type="PANTHER" id="PTHR45752">
    <property type="entry name" value="LEUCINE-RICH REPEAT-CONTAINING"/>
    <property type="match status" value="1"/>
</dbReference>
<dbReference type="SMART" id="SM00364">
    <property type="entry name" value="LRR_BAC"/>
    <property type="match status" value="8"/>
</dbReference>
<reference evidence="5 6" key="1">
    <citation type="submission" date="2024-06" db="EMBL/GenBank/DDBJ databases">
        <authorList>
            <person name="Kraege A."/>
            <person name="Thomma B."/>
        </authorList>
    </citation>
    <scope>NUCLEOTIDE SEQUENCE [LARGE SCALE GENOMIC DNA]</scope>
</reference>
<keyword evidence="2" id="KW-0433">Leucine-rich repeat</keyword>
<dbReference type="InterPro" id="IPR001611">
    <property type="entry name" value="Leu-rich_rpt"/>
</dbReference>